<keyword evidence="1" id="KW-0418">Kinase</keyword>
<dbReference type="NCBIfam" id="TIGR00254">
    <property type="entry name" value="GGDEF"/>
    <property type="match status" value="1"/>
</dbReference>
<dbReference type="InterPro" id="IPR003018">
    <property type="entry name" value="GAF"/>
</dbReference>
<dbReference type="SUPFAM" id="SSF55781">
    <property type="entry name" value="GAF domain-like"/>
    <property type="match status" value="1"/>
</dbReference>
<protein>
    <submittedName>
        <fullName evidence="6">PAS domain S-box-containing protein/diguanylate cyclase (GGDEF) domain-containing protein</fullName>
    </submittedName>
</protein>
<dbReference type="SMART" id="SM00091">
    <property type="entry name" value="PAS"/>
    <property type="match status" value="2"/>
</dbReference>
<dbReference type="EMBL" id="FNRV01000001">
    <property type="protein sequence ID" value="SEC67181.1"/>
    <property type="molecule type" value="Genomic_DNA"/>
</dbReference>
<dbReference type="PROSITE" id="PS50883">
    <property type="entry name" value="EAL"/>
    <property type="match status" value="1"/>
</dbReference>
<evidence type="ECO:0000313" key="7">
    <source>
        <dbReference type="Proteomes" id="UP000199665"/>
    </source>
</evidence>
<feature type="domain" description="GGDEF" evidence="5">
    <location>
        <begin position="450"/>
        <end position="582"/>
    </location>
</feature>
<dbReference type="CDD" id="cd01949">
    <property type="entry name" value="GGDEF"/>
    <property type="match status" value="1"/>
</dbReference>
<evidence type="ECO:0000313" key="6">
    <source>
        <dbReference type="EMBL" id="SEC67181.1"/>
    </source>
</evidence>
<accession>A0ABY0Y0B3</accession>
<dbReference type="SUPFAM" id="SSF55073">
    <property type="entry name" value="Nucleotide cyclase"/>
    <property type="match status" value="1"/>
</dbReference>
<dbReference type="SMART" id="SM00267">
    <property type="entry name" value="GGDEF"/>
    <property type="match status" value="1"/>
</dbReference>
<comment type="caution">
    <text evidence="6">The sequence shown here is derived from an EMBL/GenBank/DDBJ whole genome shotgun (WGS) entry which is preliminary data.</text>
</comment>
<dbReference type="SMART" id="SM00086">
    <property type="entry name" value="PAC"/>
    <property type="match status" value="2"/>
</dbReference>
<dbReference type="InterPro" id="IPR029787">
    <property type="entry name" value="Nucleotide_cyclase"/>
</dbReference>
<dbReference type="InterPro" id="IPR001610">
    <property type="entry name" value="PAC"/>
</dbReference>
<dbReference type="Pfam" id="PF00990">
    <property type="entry name" value="GGDEF"/>
    <property type="match status" value="1"/>
</dbReference>
<evidence type="ECO:0000256" key="1">
    <source>
        <dbReference type="ARBA" id="ARBA00022777"/>
    </source>
</evidence>
<name>A0ABY0Y0B3_9PSED</name>
<dbReference type="PANTHER" id="PTHR44757">
    <property type="entry name" value="DIGUANYLATE CYCLASE DGCP"/>
    <property type="match status" value="1"/>
</dbReference>
<dbReference type="SMART" id="SM00052">
    <property type="entry name" value="EAL"/>
    <property type="match status" value="1"/>
</dbReference>
<dbReference type="CDD" id="cd00130">
    <property type="entry name" value="PAS"/>
    <property type="match status" value="2"/>
</dbReference>
<dbReference type="PIRSF" id="PIRSF005925">
    <property type="entry name" value="Dos"/>
    <property type="match status" value="1"/>
</dbReference>
<feature type="domain" description="PAS" evidence="2">
    <location>
        <begin position="7"/>
        <end position="60"/>
    </location>
</feature>
<dbReference type="Pfam" id="PF00563">
    <property type="entry name" value="EAL"/>
    <property type="match status" value="1"/>
</dbReference>
<dbReference type="PROSITE" id="PS50112">
    <property type="entry name" value="PAS"/>
    <property type="match status" value="2"/>
</dbReference>
<dbReference type="SMART" id="SM00065">
    <property type="entry name" value="GAF"/>
    <property type="match status" value="1"/>
</dbReference>
<dbReference type="Pfam" id="PF08448">
    <property type="entry name" value="PAS_4"/>
    <property type="match status" value="1"/>
</dbReference>
<proteinExistence type="predicted"/>
<evidence type="ECO:0000259" key="4">
    <source>
        <dbReference type="PROSITE" id="PS50883"/>
    </source>
</evidence>
<feature type="domain" description="PAS" evidence="2">
    <location>
        <begin position="131"/>
        <end position="201"/>
    </location>
</feature>
<dbReference type="SUPFAM" id="SSF141868">
    <property type="entry name" value="EAL domain-like"/>
    <property type="match status" value="1"/>
</dbReference>
<keyword evidence="1" id="KW-0808">Transferase</keyword>
<dbReference type="PROSITE" id="PS50887">
    <property type="entry name" value="GGDEF"/>
    <property type="match status" value="1"/>
</dbReference>
<dbReference type="Gene3D" id="3.30.70.270">
    <property type="match status" value="1"/>
</dbReference>
<dbReference type="InterPro" id="IPR052155">
    <property type="entry name" value="Biofilm_reg_signaling"/>
</dbReference>
<dbReference type="InterPro" id="IPR043128">
    <property type="entry name" value="Rev_trsase/Diguanyl_cyclase"/>
</dbReference>
<dbReference type="PROSITE" id="PS50113">
    <property type="entry name" value="PAC"/>
    <property type="match status" value="1"/>
</dbReference>
<dbReference type="CDD" id="cd01948">
    <property type="entry name" value="EAL"/>
    <property type="match status" value="1"/>
</dbReference>
<dbReference type="InterPro" id="IPR000700">
    <property type="entry name" value="PAS-assoc_C"/>
</dbReference>
<gene>
    <name evidence="6" type="ORF">SAMN05216205_2944</name>
</gene>
<dbReference type="Pfam" id="PF13185">
    <property type="entry name" value="GAF_2"/>
    <property type="match status" value="1"/>
</dbReference>
<evidence type="ECO:0000259" key="5">
    <source>
        <dbReference type="PROSITE" id="PS50887"/>
    </source>
</evidence>
<keyword evidence="7" id="KW-1185">Reference proteome</keyword>
<dbReference type="InterPro" id="IPR000014">
    <property type="entry name" value="PAS"/>
</dbReference>
<organism evidence="6 7">
    <name type="scientific">Pseudomonas mohnii</name>
    <dbReference type="NCBI Taxonomy" id="395600"/>
    <lineage>
        <taxon>Bacteria</taxon>
        <taxon>Pseudomonadati</taxon>
        <taxon>Pseudomonadota</taxon>
        <taxon>Gammaproteobacteria</taxon>
        <taxon>Pseudomonadales</taxon>
        <taxon>Pseudomonadaceae</taxon>
        <taxon>Pseudomonas</taxon>
    </lineage>
</organism>
<dbReference type="Gene3D" id="3.30.450.40">
    <property type="match status" value="1"/>
</dbReference>
<evidence type="ECO:0000259" key="3">
    <source>
        <dbReference type="PROSITE" id="PS50113"/>
    </source>
</evidence>
<dbReference type="InterPro" id="IPR029016">
    <property type="entry name" value="GAF-like_dom_sf"/>
</dbReference>
<dbReference type="InterPro" id="IPR035965">
    <property type="entry name" value="PAS-like_dom_sf"/>
</dbReference>
<sequence length="849" mass="94508">MSDVQEFSQVFTQALEQSIDSVVVIDSQNRVIVFNDAAESLWGYTRDQVMGKNVNFLVPQLIQASHDSYIEANRRSGINKIVGTSRDVLIERQDGDYRWGAMSISRVSASGQQFYAAIIRDITRHHKEHERLQLLSLVVDTSENAIIITDAQWRIVYTNGGFSRMFGHATDEVYGQPLDSVIAPDFDQQVKVAMQEQVMSGEIYHSQAVAYPLEGRRVWCNVTIYPVCDAQGHLINTVSVMIDVTHSRMPEILRNKMLEAMVREESIESLMALVCKEVQRIAPEVVASILSVDDDGLLRTLASPDLPESYSAALDAVAIGSGVGSCGAAAFSGQAVMVRDIASHPFWVGFRDLALPLGLRACWSTPIKSSSGRVLGTFAFYYRSPREPSLLHEHLVNASIYLCALALEREQSRAHIQQLAFYDDLTGLPNRNQLHVRANQAIADASRNGTSLTVLFIDLDRFKQVNDSLGHPAGDEFLRVIARRLTKYRRKVDIVSRLSGDEFVVVLPQCALSQAQVVIEYLREELSAPCQISGVTLKPSASIGVSLFPDDGRSMETLLHRADMAMYQAKTSGRGCVSFFSQGLDQLARGRLRLETALREAIDQQLLHLVYQPQINLQDNELYGVEALARWKHPQLGDISPGCFIPLAEECGLIVEFGQWALREACGQLAAWRREGLCVPAISVNLSPTNFHNRQLPDILTRILSEQRLTVNDLTLEITENVLMDSNPDTLTTINEVHALGIRLAMDDFGTGYSSLSYLRRIPLQELKLDRSFVHDLENDTTSQALSEAVIRIGESLKLSVVAEGIETLGQQRILKEQGYEVAQGYLISRPLSARGLGLWLEDRSYCEA</sequence>
<dbReference type="PANTHER" id="PTHR44757:SF2">
    <property type="entry name" value="BIOFILM ARCHITECTURE MAINTENANCE PROTEIN MBAA"/>
    <property type="match status" value="1"/>
</dbReference>
<feature type="domain" description="EAL" evidence="4">
    <location>
        <begin position="591"/>
        <end position="845"/>
    </location>
</feature>
<dbReference type="InterPro" id="IPR000160">
    <property type="entry name" value="GGDEF_dom"/>
</dbReference>
<feature type="domain" description="PAC" evidence="3">
    <location>
        <begin position="204"/>
        <end position="256"/>
    </location>
</feature>
<dbReference type="SUPFAM" id="SSF55785">
    <property type="entry name" value="PYP-like sensor domain (PAS domain)"/>
    <property type="match status" value="2"/>
</dbReference>
<dbReference type="Pfam" id="PF13426">
    <property type="entry name" value="PAS_9"/>
    <property type="match status" value="1"/>
</dbReference>
<dbReference type="RefSeq" id="WP_047535998.1">
    <property type="nucleotide sequence ID" value="NZ_FNRV01000001.1"/>
</dbReference>
<dbReference type="Proteomes" id="UP000199665">
    <property type="component" value="Unassembled WGS sequence"/>
</dbReference>
<dbReference type="NCBIfam" id="TIGR00229">
    <property type="entry name" value="sensory_box"/>
    <property type="match status" value="2"/>
</dbReference>
<dbReference type="Gene3D" id="3.20.20.450">
    <property type="entry name" value="EAL domain"/>
    <property type="match status" value="1"/>
</dbReference>
<dbReference type="Gene3D" id="3.30.450.20">
    <property type="entry name" value="PAS domain"/>
    <property type="match status" value="2"/>
</dbReference>
<dbReference type="InterPro" id="IPR035919">
    <property type="entry name" value="EAL_sf"/>
</dbReference>
<dbReference type="InterPro" id="IPR012226">
    <property type="entry name" value="Diguanyl_cyclase/Pdiesterase"/>
</dbReference>
<evidence type="ECO:0000259" key="2">
    <source>
        <dbReference type="PROSITE" id="PS50112"/>
    </source>
</evidence>
<dbReference type="InterPro" id="IPR001633">
    <property type="entry name" value="EAL_dom"/>
</dbReference>
<dbReference type="InterPro" id="IPR013656">
    <property type="entry name" value="PAS_4"/>
</dbReference>
<reference evidence="6 7" key="1">
    <citation type="submission" date="2016-10" db="EMBL/GenBank/DDBJ databases">
        <authorList>
            <person name="Varghese N."/>
            <person name="Submissions S."/>
        </authorList>
    </citation>
    <scope>NUCLEOTIDE SEQUENCE [LARGE SCALE GENOMIC DNA]</scope>
    <source>
        <strain evidence="6 7">DSM 18327</strain>
    </source>
</reference>